<feature type="domain" description="Galactokinase N-terminal" evidence="10">
    <location>
        <begin position="27"/>
        <end position="74"/>
    </location>
</feature>
<feature type="domain" description="GHMP kinase C-terminal" evidence="9">
    <location>
        <begin position="324"/>
        <end position="391"/>
    </location>
</feature>
<dbReference type="SUPFAM" id="SSF55060">
    <property type="entry name" value="GHMP Kinase, C-terminal domain"/>
    <property type="match status" value="1"/>
</dbReference>
<evidence type="ECO:0000256" key="3">
    <source>
        <dbReference type="ARBA" id="ARBA00022741"/>
    </source>
</evidence>
<dbReference type="InterPro" id="IPR013750">
    <property type="entry name" value="GHMP_kinase_C_dom"/>
</dbReference>
<dbReference type="RefSeq" id="WP_345602307.1">
    <property type="nucleotide sequence ID" value="NZ_BAABKQ010000001.1"/>
</dbReference>
<dbReference type="Gene3D" id="3.30.230.10">
    <property type="match status" value="1"/>
</dbReference>
<dbReference type="InterPro" id="IPR000705">
    <property type="entry name" value="Galactokinase"/>
</dbReference>
<organism evidence="11 12">
    <name type="scientific">Tomitella cavernea</name>
    <dbReference type="NCBI Taxonomy" id="1387982"/>
    <lineage>
        <taxon>Bacteria</taxon>
        <taxon>Bacillati</taxon>
        <taxon>Actinomycetota</taxon>
        <taxon>Actinomycetes</taxon>
        <taxon>Mycobacteriales</taxon>
        <taxon>Tomitella</taxon>
    </lineage>
</organism>
<dbReference type="EC" id="2.7.1.6" evidence="7"/>
<dbReference type="InterPro" id="IPR036554">
    <property type="entry name" value="GHMP_kinase_C_sf"/>
</dbReference>
<keyword evidence="2" id="KW-0808">Transferase</keyword>
<evidence type="ECO:0000256" key="5">
    <source>
        <dbReference type="ARBA" id="ARBA00022840"/>
    </source>
</evidence>
<dbReference type="PANTHER" id="PTHR10457:SF7">
    <property type="entry name" value="GALACTOKINASE-RELATED"/>
    <property type="match status" value="1"/>
</dbReference>
<keyword evidence="5" id="KW-0067">ATP-binding</keyword>
<gene>
    <name evidence="11" type="primary">galK</name>
    <name evidence="11" type="ORF">GCM10023353_22840</name>
</gene>
<evidence type="ECO:0000256" key="2">
    <source>
        <dbReference type="ARBA" id="ARBA00022679"/>
    </source>
</evidence>
<keyword evidence="6" id="KW-0299">Galactose metabolism</keyword>
<dbReference type="PIRSF" id="PIRSF000530">
    <property type="entry name" value="Galactokinase"/>
    <property type="match status" value="1"/>
</dbReference>
<dbReference type="PRINTS" id="PR00959">
    <property type="entry name" value="MEVGALKINASE"/>
</dbReference>
<dbReference type="Gene3D" id="3.30.70.890">
    <property type="entry name" value="GHMP kinase, C-terminal domain"/>
    <property type="match status" value="1"/>
</dbReference>
<evidence type="ECO:0000259" key="9">
    <source>
        <dbReference type="Pfam" id="PF08544"/>
    </source>
</evidence>
<evidence type="ECO:0000259" key="10">
    <source>
        <dbReference type="Pfam" id="PF10509"/>
    </source>
</evidence>
<dbReference type="Pfam" id="PF00288">
    <property type="entry name" value="GHMP_kinases_N"/>
    <property type="match status" value="1"/>
</dbReference>
<dbReference type="NCBIfam" id="TIGR00131">
    <property type="entry name" value="gal_kin"/>
    <property type="match status" value="1"/>
</dbReference>
<dbReference type="InterPro" id="IPR006203">
    <property type="entry name" value="GHMP_knse_ATP-bd_CS"/>
</dbReference>
<evidence type="ECO:0000313" key="11">
    <source>
        <dbReference type="EMBL" id="GAA4816188.1"/>
    </source>
</evidence>
<dbReference type="EMBL" id="BAABKQ010000001">
    <property type="protein sequence ID" value="GAA4816188.1"/>
    <property type="molecule type" value="Genomic_DNA"/>
</dbReference>
<evidence type="ECO:0000313" key="12">
    <source>
        <dbReference type="Proteomes" id="UP001500839"/>
    </source>
</evidence>
<dbReference type="PRINTS" id="PR00473">
    <property type="entry name" value="GALCTOKINASE"/>
</dbReference>
<feature type="domain" description="GHMP kinase N-terminal" evidence="8">
    <location>
        <begin position="127"/>
        <end position="215"/>
    </location>
</feature>
<dbReference type="PROSITE" id="PS00627">
    <property type="entry name" value="GHMP_KINASES_ATP"/>
    <property type="match status" value="1"/>
</dbReference>
<dbReference type="Pfam" id="PF08544">
    <property type="entry name" value="GHMP_kinases_C"/>
    <property type="match status" value="1"/>
</dbReference>
<proteinExistence type="inferred from homology"/>
<dbReference type="Pfam" id="PF10509">
    <property type="entry name" value="GalKase_gal_bdg"/>
    <property type="match status" value="1"/>
</dbReference>
<dbReference type="InterPro" id="IPR006204">
    <property type="entry name" value="GHMP_kinase_N_dom"/>
</dbReference>
<evidence type="ECO:0000256" key="6">
    <source>
        <dbReference type="ARBA" id="ARBA00023144"/>
    </source>
</evidence>
<dbReference type="InterPro" id="IPR020568">
    <property type="entry name" value="Ribosomal_Su5_D2-typ_SF"/>
</dbReference>
<reference evidence="12" key="1">
    <citation type="journal article" date="2019" name="Int. J. Syst. Evol. Microbiol.">
        <title>The Global Catalogue of Microorganisms (GCM) 10K type strain sequencing project: providing services to taxonomists for standard genome sequencing and annotation.</title>
        <authorList>
            <consortium name="The Broad Institute Genomics Platform"/>
            <consortium name="The Broad Institute Genome Sequencing Center for Infectious Disease"/>
            <person name="Wu L."/>
            <person name="Ma J."/>
        </authorList>
    </citation>
    <scope>NUCLEOTIDE SEQUENCE [LARGE SCALE GENOMIC DNA]</scope>
    <source>
        <strain evidence="12">JCM 18542</strain>
    </source>
</reference>
<evidence type="ECO:0000259" key="8">
    <source>
        <dbReference type="Pfam" id="PF00288"/>
    </source>
</evidence>
<keyword evidence="3" id="KW-0547">Nucleotide-binding</keyword>
<dbReference type="InterPro" id="IPR014721">
    <property type="entry name" value="Ribsml_uS5_D2-typ_fold_subgr"/>
</dbReference>
<dbReference type="Proteomes" id="UP001500839">
    <property type="component" value="Unassembled WGS sequence"/>
</dbReference>
<evidence type="ECO:0000256" key="4">
    <source>
        <dbReference type="ARBA" id="ARBA00022777"/>
    </source>
</evidence>
<keyword evidence="12" id="KW-1185">Reference proteome</keyword>
<dbReference type="PANTHER" id="PTHR10457">
    <property type="entry name" value="MEVALONATE KINASE/GALACTOKINASE"/>
    <property type="match status" value="1"/>
</dbReference>
<accession>A0ABP9CVI6</accession>
<dbReference type="InterPro" id="IPR019539">
    <property type="entry name" value="GalKase_N"/>
</dbReference>
<protein>
    <recommendedName>
        <fullName evidence="7">Galactokinase</fullName>
        <ecNumber evidence="7">2.7.1.6</ecNumber>
    </recommendedName>
</protein>
<keyword evidence="4" id="KW-0418">Kinase</keyword>
<evidence type="ECO:0000256" key="1">
    <source>
        <dbReference type="ARBA" id="ARBA00006566"/>
    </source>
</evidence>
<name>A0ABP9CVI6_9ACTN</name>
<keyword evidence="6" id="KW-0119">Carbohydrate metabolism</keyword>
<dbReference type="SUPFAM" id="SSF54211">
    <property type="entry name" value="Ribosomal protein S5 domain 2-like"/>
    <property type="match status" value="1"/>
</dbReference>
<dbReference type="InterPro" id="IPR006206">
    <property type="entry name" value="Mevalonate/galactokinase"/>
</dbReference>
<comment type="caution">
    <text evidence="11">The sequence shown here is derived from an EMBL/GenBank/DDBJ whole genome shotgun (WGS) entry which is preliminary data.</text>
</comment>
<comment type="similarity">
    <text evidence="1">Belongs to the GHMP kinase family. GalK subfamily.</text>
</comment>
<sequence length="418" mass="41939">MTPAGPAGAPVADPWPAAEGARRADALFRRKFGDAPDGVWSAPGRVNLIGEHTDHNGGLCLPIALGHRTFVALRARGDGAVRVFSAQHPDGGPATLAAPVTPQRAAARTGWPAYVFGVAAMLRTRVPAAFPPAGPRPPTTVPGADIAVDSSVPQGAGLSSSAALECAVACALAAAAGADIDEPHLRRTLVDAARAAENEVVGVPSGAMDQSASLLAAAGHALLLDAADGTATPVPFDTAAMGASLLIVDTRTAHALVESGYATRRAECAAAERALGLPTLSGATDADVAGLADPLLQARARHVLTENARVRAFVEELAAPVPAPQRLGALLDASHASLRDDFAVSTGELDRAAAAARKAGAFGARMVGAGFGGAVLALVPADGAARIAGRITGAFRTAGLPDPACYLAHPSAPARREA</sequence>
<evidence type="ECO:0000256" key="7">
    <source>
        <dbReference type="NCBIfam" id="TIGR00131"/>
    </source>
</evidence>